<feature type="compositionally biased region" description="Acidic residues" evidence="1">
    <location>
        <begin position="44"/>
        <end position="68"/>
    </location>
</feature>
<evidence type="ECO:0000313" key="3">
    <source>
        <dbReference type="EMBL" id="QIV81806.1"/>
    </source>
</evidence>
<dbReference type="AlphaFoldDB" id="A0A6H0S3S2"/>
<keyword evidence="4" id="KW-1185">Reference proteome</keyword>
<dbReference type="KEGG" id="mfre:EXE63_13615"/>
<evidence type="ECO:0000256" key="1">
    <source>
        <dbReference type="SAM" id="MobiDB-lite"/>
    </source>
</evidence>
<protein>
    <submittedName>
        <fullName evidence="3">Uncharacterized protein</fullName>
    </submittedName>
</protein>
<name>A0A6H0S3S2_9MYCO</name>
<proteinExistence type="predicted"/>
<reference evidence="3 4" key="1">
    <citation type="submission" date="2019-04" db="EMBL/GenBank/DDBJ databases">
        <title>Draft, Whole-Genome Sequence of the Anthracene-degrading Mycobacterium frederiksbergense LB501T, Isolated from a Polycyclic Aromatic Hydrocarbon (PAH)-Contaminated Soil.</title>
        <authorList>
            <person name="Augelletti F."/>
        </authorList>
    </citation>
    <scope>NUCLEOTIDE SEQUENCE [LARGE SCALE GENOMIC DNA]</scope>
    <source>
        <strain evidence="3 4">LB 501T</strain>
    </source>
</reference>
<dbReference type="Proteomes" id="UP000501849">
    <property type="component" value="Chromosome"/>
</dbReference>
<feature type="region of interest" description="Disordered" evidence="1">
    <location>
        <begin position="40"/>
        <end position="68"/>
    </location>
</feature>
<evidence type="ECO:0000313" key="4">
    <source>
        <dbReference type="Proteomes" id="UP000501849"/>
    </source>
</evidence>
<sequence length="68" mass="7486">MQNAKILTVALALTGLGFLGAGTAFADEVSMPVPAATSGTTILADDDDDWDDWHDDWQDDDWDDRWDD</sequence>
<dbReference type="RefSeq" id="WP_168140742.1">
    <property type="nucleotide sequence ID" value="NZ_CP038799.1"/>
</dbReference>
<organism evidence="3 4">
    <name type="scientific">Mycolicibacterium frederiksbergense</name>
    <dbReference type="NCBI Taxonomy" id="117567"/>
    <lineage>
        <taxon>Bacteria</taxon>
        <taxon>Bacillati</taxon>
        <taxon>Actinomycetota</taxon>
        <taxon>Actinomycetes</taxon>
        <taxon>Mycobacteriales</taxon>
        <taxon>Mycobacteriaceae</taxon>
        <taxon>Mycolicibacterium</taxon>
    </lineage>
</organism>
<feature type="signal peptide" evidence="2">
    <location>
        <begin position="1"/>
        <end position="26"/>
    </location>
</feature>
<keyword evidence="2" id="KW-0732">Signal</keyword>
<gene>
    <name evidence="3" type="ORF">EXE63_13615</name>
</gene>
<feature type="chain" id="PRO_5026038832" evidence="2">
    <location>
        <begin position="27"/>
        <end position="68"/>
    </location>
</feature>
<accession>A0A6H0S3S2</accession>
<evidence type="ECO:0000256" key="2">
    <source>
        <dbReference type="SAM" id="SignalP"/>
    </source>
</evidence>
<dbReference type="EMBL" id="CP038799">
    <property type="protein sequence ID" value="QIV81806.1"/>
    <property type="molecule type" value="Genomic_DNA"/>
</dbReference>